<evidence type="ECO:0000313" key="4">
    <source>
        <dbReference type="Proteomes" id="UP000600363"/>
    </source>
</evidence>
<dbReference type="EMBL" id="DUIH01000011">
    <property type="protein sequence ID" value="HIH69574.1"/>
    <property type="molecule type" value="Genomic_DNA"/>
</dbReference>
<proteinExistence type="predicted"/>
<sequence length="196" mass="21503">MERMCEGWPPIKGEYVVGEPTSGVAVCTLASRLPPSTRAALWGGCMTENLGVEKVVLNIISNSHIRYLIVCGAESKGHLPGDALISLHTRGVDEAGRIRGAMGAIPYVEHLQKQAVERFQRQVDIVDMREVVDVQSIHDKVEELCRAEIFDEPPMVWVKEDRTRECIEISGADAVVADGVLVDVMAGVVFCEEEVC</sequence>
<dbReference type="AlphaFoldDB" id="A0A832VZH6"/>
<dbReference type="GO" id="GO:0032259">
    <property type="term" value="P:methylation"/>
    <property type="evidence" value="ECO:0007669"/>
    <property type="project" value="UniProtKB-KW"/>
</dbReference>
<evidence type="ECO:0000256" key="1">
    <source>
        <dbReference type="ARBA" id="ARBA00022603"/>
    </source>
</evidence>
<dbReference type="NCBIfam" id="NF002126">
    <property type="entry name" value="PRK00964.1-4"/>
    <property type="match status" value="1"/>
</dbReference>
<gene>
    <name evidence="3" type="ORF">HA299_02985</name>
</gene>
<dbReference type="Pfam" id="PF04208">
    <property type="entry name" value="MtrA"/>
    <property type="match status" value="1"/>
</dbReference>
<keyword evidence="1 3" id="KW-0489">Methyltransferase</keyword>
<accession>A0A832VZH6</accession>
<dbReference type="InterPro" id="IPR030688">
    <property type="entry name" value="MeTrfase_MtrA/MtxA"/>
</dbReference>
<dbReference type="Proteomes" id="UP000600363">
    <property type="component" value="Unassembled WGS sequence"/>
</dbReference>
<dbReference type="GO" id="GO:0008168">
    <property type="term" value="F:methyltransferase activity"/>
    <property type="evidence" value="ECO:0007669"/>
    <property type="project" value="UniProtKB-KW"/>
</dbReference>
<dbReference type="RefSeq" id="WP_042687807.1">
    <property type="nucleotide sequence ID" value="NZ_DUIH01000011.1"/>
</dbReference>
<evidence type="ECO:0000313" key="3">
    <source>
        <dbReference type="EMBL" id="HIH69574.1"/>
    </source>
</evidence>
<organism evidence="3 4">
    <name type="scientific">Methermicoccus shengliensis</name>
    <dbReference type="NCBI Taxonomy" id="660064"/>
    <lineage>
        <taxon>Archaea</taxon>
        <taxon>Methanobacteriati</taxon>
        <taxon>Methanobacteriota</taxon>
        <taxon>Stenosarchaea group</taxon>
        <taxon>Methanomicrobia</taxon>
        <taxon>Methanosarcinales</taxon>
        <taxon>Methermicoccaceae</taxon>
        <taxon>Methermicoccus</taxon>
    </lineage>
</organism>
<dbReference type="EC" id="2.1.1.86" evidence="3"/>
<name>A0A832VZH6_9EURY</name>
<reference evidence="3" key="1">
    <citation type="journal article" date="2020" name="bioRxiv">
        <title>A rank-normalized archaeal taxonomy based on genome phylogeny resolves widespread incomplete and uneven classifications.</title>
        <authorList>
            <person name="Rinke C."/>
            <person name="Chuvochina M."/>
            <person name="Mussig A.J."/>
            <person name="Chaumeil P.-A."/>
            <person name="Waite D.W."/>
            <person name="Whitman W.B."/>
            <person name="Parks D.H."/>
            <person name="Hugenholtz P."/>
        </authorList>
    </citation>
    <scope>NUCLEOTIDE SEQUENCE</scope>
    <source>
        <strain evidence="3">UBA12518</strain>
    </source>
</reference>
<dbReference type="PIRSF" id="PIRSF009452">
    <property type="entry name" value="MtrA_MtxA"/>
    <property type="match status" value="1"/>
</dbReference>
<comment type="caution">
    <text evidence="3">The sequence shown here is derived from an EMBL/GenBank/DDBJ whole genome shotgun (WGS) entry which is preliminary data.</text>
</comment>
<protein>
    <submittedName>
        <fullName evidence="3">Tetrahydromethanopterin S-methyltransferase subunit A</fullName>
        <ecNumber evidence="3">2.1.1.86</ecNumber>
    </submittedName>
</protein>
<evidence type="ECO:0000256" key="2">
    <source>
        <dbReference type="ARBA" id="ARBA00022679"/>
    </source>
</evidence>
<keyword evidence="2 3" id="KW-0808">Transferase</keyword>